<gene>
    <name evidence="2" type="ORF">pdam_00001016</name>
</gene>
<evidence type="ECO:0000313" key="3">
    <source>
        <dbReference type="Proteomes" id="UP000275408"/>
    </source>
</evidence>
<comment type="caution">
    <text evidence="2">The sequence shown here is derived from an EMBL/GenBank/DDBJ whole genome shotgun (WGS) entry which is preliminary data.</text>
</comment>
<dbReference type="EMBL" id="RCHS01004213">
    <property type="protein sequence ID" value="RMX36889.1"/>
    <property type="molecule type" value="Genomic_DNA"/>
</dbReference>
<proteinExistence type="predicted"/>
<feature type="compositionally biased region" description="Polar residues" evidence="1">
    <location>
        <begin position="9"/>
        <end position="42"/>
    </location>
</feature>
<dbReference type="Proteomes" id="UP000275408">
    <property type="component" value="Unassembled WGS sequence"/>
</dbReference>
<name>A0A3M6T6F8_POCDA</name>
<sequence length="42" mass="4637">MVSKMIRSYYTSGRTNDEQGSLNVASEENSPTARSLSRSRLG</sequence>
<feature type="region of interest" description="Disordered" evidence="1">
    <location>
        <begin position="1"/>
        <end position="42"/>
    </location>
</feature>
<protein>
    <submittedName>
        <fullName evidence="2">Uncharacterized protein</fullName>
    </submittedName>
</protein>
<evidence type="ECO:0000256" key="1">
    <source>
        <dbReference type="SAM" id="MobiDB-lite"/>
    </source>
</evidence>
<dbReference type="AlphaFoldDB" id="A0A3M6T6F8"/>
<evidence type="ECO:0000313" key="2">
    <source>
        <dbReference type="EMBL" id="RMX36889.1"/>
    </source>
</evidence>
<feature type="non-terminal residue" evidence="2">
    <location>
        <position position="42"/>
    </location>
</feature>
<organism evidence="2 3">
    <name type="scientific">Pocillopora damicornis</name>
    <name type="common">Cauliflower coral</name>
    <name type="synonym">Millepora damicornis</name>
    <dbReference type="NCBI Taxonomy" id="46731"/>
    <lineage>
        <taxon>Eukaryota</taxon>
        <taxon>Metazoa</taxon>
        <taxon>Cnidaria</taxon>
        <taxon>Anthozoa</taxon>
        <taxon>Hexacorallia</taxon>
        <taxon>Scleractinia</taxon>
        <taxon>Astrocoeniina</taxon>
        <taxon>Pocilloporidae</taxon>
        <taxon>Pocillopora</taxon>
    </lineage>
</organism>
<accession>A0A3M6T6F8</accession>
<keyword evidence="3" id="KW-1185">Reference proteome</keyword>
<reference evidence="2 3" key="1">
    <citation type="journal article" date="2018" name="Sci. Rep.">
        <title>Comparative analysis of the Pocillopora damicornis genome highlights role of immune system in coral evolution.</title>
        <authorList>
            <person name="Cunning R."/>
            <person name="Bay R.A."/>
            <person name="Gillette P."/>
            <person name="Baker A.C."/>
            <person name="Traylor-Knowles N."/>
        </authorList>
    </citation>
    <scope>NUCLEOTIDE SEQUENCE [LARGE SCALE GENOMIC DNA]</scope>
    <source>
        <strain evidence="2">RSMAS</strain>
        <tissue evidence="2">Whole animal</tissue>
    </source>
</reference>